<dbReference type="VEuPathDB" id="FungiDB:RhiirFUN_016153"/>
<organism evidence="1 2">
    <name type="scientific">Rhizophagus irregularis</name>
    <dbReference type="NCBI Taxonomy" id="588596"/>
    <lineage>
        <taxon>Eukaryota</taxon>
        <taxon>Fungi</taxon>
        <taxon>Fungi incertae sedis</taxon>
        <taxon>Mucoromycota</taxon>
        <taxon>Glomeromycotina</taxon>
        <taxon>Glomeromycetes</taxon>
        <taxon>Glomerales</taxon>
        <taxon>Glomeraceae</taxon>
        <taxon>Rhizophagus</taxon>
    </lineage>
</organism>
<comment type="caution">
    <text evidence="1">The sequence shown here is derived from an EMBL/GenBank/DDBJ whole genome shotgun (WGS) entry which is preliminary data.</text>
</comment>
<protein>
    <submittedName>
        <fullName evidence="1">Uncharacterized protein</fullName>
    </submittedName>
</protein>
<dbReference type="VEuPathDB" id="FungiDB:FUN_007183"/>
<dbReference type="Proteomes" id="UP000232722">
    <property type="component" value="Unassembled WGS sequence"/>
</dbReference>
<accession>A0A2N0Q2Y0</accession>
<reference evidence="1 2" key="1">
    <citation type="submission" date="2016-04" db="EMBL/GenBank/DDBJ databases">
        <title>Genome analyses suggest a sexual origin of heterokaryosis in a supposedly ancient asexual fungus.</title>
        <authorList>
            <person name="Ropars J."/>
            <person name="Sedzielewska K."/>
            <person name="Noel J."/>
            <person name="Charron P."/>
            <person name="Farinelli L."/>
            <person name="Marton T."/>
            <person name="Kruger M."/>
            <person name="Pelin A."/>
            <person name="Brachmann A."/>
            <person name="Corradi N."/>
        </authorList>
    </citation>
    <scope>NUCLEOTIDE SEQUENCE [LARGE SCALE GENOMIC DNA]</scope>
    <source>
        <strain evidence="1 2">A5</strain>
    </source>
</reference>
<reference evidence="1 2" key="2">
    <citation type="submission" date="2017-09" db="EMBL/GenBank/DDBJ databases">
        <title>Extensive intraspecific genome diversity in a model arbuscular mycorrhizal fungus.</title>
        <authorList>
            <person name="Chen E.C."/>
            <person name="Morin E."/>
            <person name="Beaudet D."/>
            <person name="Noel J."/>
            <person name="Ndikumana S."/>
            <person name="Charron P."/>
            <person name="St-Onge C."/>
            <person name="Giorgi J."/>
            <person name="Grigoriev I.V."/>
            <person name="Roux C."/>
            <person name="Martin F.M."/>
            <person name="Corradi N."/>
        </authorList>
    </citation>
    <scope>NUCLEOTIDE SEQUENCE [LARGE SCALE GENOMIC DNA]</scope>
    <source>
        <strain evidence="1 2">A5</strain>
    </source>
</reference>
<dbReference type="AlphaFoldDB" id="A0A2N0Q2Y0"/>
<sequence length="138" mass="15667">MSNYSSLSRILSPFRVQTLSPSQEQTKIEEISLPANIGSRCVYFFVVLAKPLGESSAVHITEENNTIDGKTLHENDLTTFELKKLIWKELVGNEEGSNKANQWTLWKVEDFIEALQDIEDSNTETFIKHNSMVKSYGP</sequence>
<dbReference type="EMBL" id="LLXJ01000190">
    <property type="protein sequence ID" value="PKC13441.1"/>
    <property type="molecule type" value="Genomic_DNA"/>
</dbReference>
<evidence type="ECO:0000313" key="1">
    <source>
        <dbReference type="EMBL" id="PKC13441.1"/>
    </source>
</evidence>
<gene>
    <name evidence="1" type="ORF">RhiirA5_351631</name>
</gene>
<proteinExistence type="predicted"/>
<name>A0A2N0Q2Y0_9GLOM</name>
<evidence type="ECO:0000313" key="2">
    <source>
        <dbReference type="Proteomes" id="UP000232722"/>
    </source>
</evidence>